<feature type="region of interest" description="Disordered" evidence="5">
    <location>
        <begin position="1"/>
        <end position="31"/>
    </location>
</feature>
<keyword evidence="3 7" id="KW-0238">DNA-binding</keyword>
<dbReference type="SUPFAM" id="SSF46785">
    <property type="entry name" value="Winged helix' DNA-binding domain"/>
    <property type="match status" value="1"/>
</dbReference>
<evidence type="ECO:0000313" key="8">
    <source>
        <dbReference type="Proteomes" id="UP001380822"/>
    </source>
</evidence>
<evidence type="ECO:0000256" key="5">
    <source>
        <dbReference type="SAM" id="MobiDB-lite"/>
    </source>
</evidence>
<keyword evidence="4" id="KW-0804">Transcription</keyword>
<sequence>MGEEPPGAQGPDNGEAPGSVCGNQSGDANMLGQQDLSNRQSEIADLVQSHGFMSVESLAERFDVTTQTIRRDVNRLCELGILRRTHGGVEPPVPGGNVHYSTRRIMNLPQKRRIARMVASMIPDGASLAFSIGTTPELVMQELVRHEGLRIFTNNLYVAVTASENPGFHVTIAGGRLRSGDRDVLGTVTQDFFASYKVDYGIFGVGGVDEDGTLLDFTEEEVAARQAILANCRNSLLVLDQSKFGRIAHVRGGHLSHVSHVVCDGPIPETLVPLLKTSGTQLVICPPEED</sequence>
<gene>
    <name evidence="7" type="ORF">V6L76_10825</name>
</gene>
<dbReference type="Gene3D" id="1.10.10.10">
    <property type="entry name" value="Winged helix-like DNA-binding domain superfamily/Winged helix DNA-binding domain"/>
    <property type="match status" value="1"/>
</dbReference>
<feature type="domain" description="HTH deoR-type" evidence="6">
    <location>
        <begin position="36"/>
        <end position="91"/>
    </location>
</feature>
<keyword evidence="8" id="KW-1185">Reference proteome</keyword>
<dbReference type="Proteomes" id="UP001380822">
    <property type="component" value="Unassembled WGS sequence"/>
</dbReference>
<organism evidence="7 8">
    <name type="scientific">Pannonibacter anstelovis</name>
    <dbReference type="NCBI Taxonomy" id="3121537"/>
    <lineage>
        <taxon>Bacteria</taxon>
        <taxon>Pseudomonadati</taxon>
        <taxon>Pseudomonadota</taxon>
        <taxon>Alphaproteobacteria</taxon>
        <taxon>Hyphomicrobiales</taxon>
        <taxon>Stappiaceae</taxon>
        <taxon>Pannonibacter</taxon>
    </lineage>
</organism>
<protein>
    <submittedName>
        <fullName evidence="7">DeoR/GlpR family DNA-binding transcription regulator</fullName>
    </submittedName>
</protein>
<dbReference type="SMART" id="SM00420">
    <property type="entry name" value="HTH_DEOR"/>
    <property type="match status" value="1"/>
</dbReference>
<dbReference type="InterPro" id="IPR018356">
    <property type="entry name" value="Tscrpt_reg_HTH_DeoR_CS"/>
</dbReference>
<dbReference type="InterPro" id="IPR037171">
    <property type="entry name" value="NagB/RpiA_transferase-like"/>
</dbReference>
<dbReference type="PANTHER" id="PTHR30363:SF4">
    <property type="entry name" value="GLYCEROL-3-PHOSPHATE REGULON REPRESSOR"/>
    <property type="match status" value="1"/>
</dbReference>
<dbReference type="SUPFAM" id="SSF100950">
    <property type="entry name" value="NagB/RpiA/CoA transferase-like"/>
    <property type="match status" value="1"/>
</dbReference>
<dbReference type="PROSITE" id="PS51000">
    <property type="entry name" value="HTH_DEOR_2"/>
    <property type="match status" value="1"/>
</dbReference>
<dbReference type="SMART" id="SM01134">
    <property type="entry name" value="DeoRC"/>
    <property type="match status" value="1"/>
</dbReference>
<dbReference type="InterPro" id="IPR036390">
    <property type="entry name" value="WH_DNA-bd_sf"/>
</dbReference>
<dbReference type="InterPro" id="IPR001034">
    <property type="entry name" value="DeoR_HTH"/>
</dbReference>
<comment type="caution">
    <text evidence="7">The sequence shown here is derived from an EMBL/GenBank/DDBJ whole genome shotgun (WGS) entry which is preliminary data.</text>
</comment>
<dbReference type="InterPro" id="IPR036388">
    <property type="entry name" value="WH-like_DNA-bd_sf"/>
</dbReference>
<evidence type="ECO:0000259" key="6">
    <source>
        <dbReference type="PROSITE" id="PS51000"/>
    </source>
</evidence>
<dbReference type="InterPro" id="IPR014036">
    <property type="entry name" value="DeoR-like_C"/>
</dbReference>
<dbReference type="Pfam" id="PF00455">
    <property type="entry name" value="DeoRC"/>
    <property type="match status" value="1"/>
</dbReference>
<dbReference type="GO" id="GO:0003677">
    <property type="term" value="F:DNA binding"/>
    <property type="evidence" value="ECO:0007669"/>
    <property type="project" value="UniProtKB-KW"/>
</dbReference>
<dbReference type="PROSITE" id="PS00894">
    <property type="entry name" value="HTH_DEOR_1"/>
    <property type="match status" value="1"/>
</dbReference>
<evidence type="ECO:0000313" key="7">
    <source>
        <dbReference type="EMBL" id="MEH0096750.1"/>
    </source>
</evidence>
<accession>A0ABU7ZPM1</accession>
<evidence type="ECO:0000256" key="4">
    <source>
        <dbReference type="ARBA" id="ARBA00023163"/>
    </source>
</evidence>
<proteinExistence type="predicted"/>
<dbReference type="InterPro" id="IPR050313">
    <property type="entry name" value="Carb_Metab_HTH_regulators"/>
</dbReference>
<dbReference type="PANTHER" id="PTHR30363">
    <property type="entry name" value="HTH-TYPE TRANSCRIPTIONAL REGULATOR SRLR-RELATED"/>
    <property type="match status" value="1"/>
</dbReference>
<dbReference type="EMBL" id="JBAKBE010000005">
    <property type="protein sequence ID" value="MEH0096750.1"/>
    <property type="molecule type" value="Genomic_DNA"/>
</dbReference>
<evidence type="ECO:0000256" key="3">
    <source>
        <dbReference type="ARBA" id="ARBA00023125"/>
    </source>
</evidence>
<reference evidence="7 8" key="1">
    <citation type="submission" date="2024-02" db="EMBL/GenBank/DDBJ databases">
        <title>A new putative Pannonibacter species isolated from two cases of bloodstream infections in paediatric patients.</title>
        <authorList>
            <person name="Castellana S."/>
            <person name="De Laurentiis V."/>
            <person name="Grassi M."/>
            <person name="De Leonardis F."/>
            <person name="Mosca A."/>
            <person name="De Carlo C."/>
            <person name="Sparapano E."/>
            <person name="Ronga L."/>
            <person name="Santacroce L."/>
            <person name="Chironna M."/>
            <person name="De Robertis A."/>
            <person name="Bianco A."/>
            <person name="Del Sambro L."/>
            <person name="Capozzi L."/>
            <person name="Parisi A."/>
        </authorList>
    </citation>
    <scope>NUCLEOTIDE SEQUENCE [LARGE SCALE GENOMIC DNA]</scope>
    <source>
        <strain evidence="7 8">Pt2</strain>
    </source>
</reference>
<evidence type="ECO:0000256" key="1">
    <source>
        <dbReference type="ARBA" id="ARBA00022491"/>
    </source>
</evidence>
<evidence type="ECO:0000256" key="2">
    <source>
        <dbReference type="ARBA" id="ARBA00023015"/>
    </source>
</evidence>
<name>A0ABU7ZPM1_9HYPH</name>
<dbReference type="Pfam" id="PF08220">
    <property type="entry name" value="HTH_DeoR"/>
    <property type="match status" value="1"/>
</dbReference>
<feature type="compositionally biased region" description="Polar residues" evidence="5">
    <location>
        <begin position="21"/>
        <end position="31"/>
    </location>
</feature>
<dbReference type="Gene3D" id="3.30.750.70">
    <property type="entry name" value="4-hydroxybutyrate coenzyme like domains"/>
    <property type="match status" value="1"/>
</dbReference>
<dbReference type="PRINTS" id="PR00037">
    <property type="entry name" value="HTHLACR"/>
</dbReference>
<keyword evidence="2" id="KW-0805">Transcription regulation</keyword>
<keyword evidence="1" id="KW-0678">Repressor</keyword>